<sequence length="770" mass="82720">MTPTGLRVGRRGFLAGAAVAGTALVAIERHRTARAFGQPDKPSPDRLVRRAAPAQAAAVEGNTVAAFPGAEGGGKFTTGGRGGAVYEVTTLADSGPGSLRDAVSGDDRTIVFRVGGTIELESGLDVSGSNLTIAGQTAPGDGISVVNNEFKIRGDNIIIRYLRVRTGDITQLGVDAVNGESRRNLVIDHCSISWGIDECFSLYGNYDVTVQYCIIAEGLTMSAHEKGRHGYGGLWGGDNVTYHHNLLIHQGGRNPRFSFVEDMDQLVDHRNNVIYNYGFTSCYGGEWCEGINLVGNYYKPGPATLAHIAPEIVAPGRGGSWHVAGNVIEGHEDVTADNELGITYPVGGITLLRRPVEFPNPVPEQTAEEAYEDVLSGVGCSVPRYDSVDARLLADVRNGTGRLINSQSEVGGMPLIESGEAPVDSDHDGIPDDWELDHGLDPQDPDDGAALADDGSGYTNLELYLNSIASSGPSPTVSITSPVAHQVFASTATKQQVTLSAEADGVDGASIVKVDFFVDDTLVGSATRAPYTVTWPSATDGTYHLVARAHDDRGAKTDSTGTPIHVNRTSAVTPWTSTDVGDVAIPGSAFIDTRTDRYVIKGSGKIRGRDDSFHYLHQRIRARQDDVVEIIARIDGIDRTYEGAYAGLMVRQSLEPDSPYFAGGLTWAESGYKAVVSRISSHGPAPSIGHYPYDDSELEPQPYWLRIIKRGTEFECHFGTDSLQWTRIGYERIPMSTNRVYIGLAVDANKEENAIENYTVGRFSEVRING</sequence>
<keyword evidence="2" id="KW-0325">Glycoprotein</keyword>
<dbReference type="InterPro" id="IPR052063">
    <property type="entry name" value="Polysaccharide_Lyase_1"/>
</dbReference>
<evidence type="ECO:0000256" key="1">
    <source>
        <dbReference type="ARBA" id="ARBA00022723"/>
    </source>
</evidence>
<dbReference type="Proteomes" id="UP000435304">
    <property type="component" value="Unassembled WGS sequence"/>
</dbReference>
<evidence type="ECO:0000256" key="2">
    <source>
        <dbReference type="ARBA" id="ARBA00023180"/>
    </source>
</evidence>
<dbReference type="AlphaFoldDB" id="A0A6A9UV10"/>
<organism evidence="3 4">
    <name type="scientific">Auraticoccus cholistanensis</name>
    <dbReference type="NCBI Taxonomy" id="2656650"/>
    <lineage>
        <taxon>Bacteria</taxon>
        <taxon>Bacillati</taxon>
        <taxon>Actinomycetota</taxon>
        <taxon>Actinomycetes</taxon>
        <taxon>Propionibacteriales</taxon>
        <taxon>Propionibacteriaceae</taxon>
        <taxon>Auraticoccus</taxon>
    </lineage>
</organism>
<dbReference type="Pfam" id="PF17957">
    <property type="entry name" value="Big_7"/>
    <property type="match status" value="1"/>
</dbReference>
<dbReference type="InterPro" id="IPR013320">
    <property type="entry name" value="ConA-like_dom_sf"/>
</dbReference>
<evidence type="ECO:0000313" key="3">
    <source>
        <dbReference type="EMBL" id="MVA75575.1"/>
    </source>
</evidence>
<dbReference type="SUPFAM" id="SSF49899">
    <property type="entry name" value="Concanavalin A-like lectins/glucanases"/>
    <property type="match status" value="1"/>
</dbReference>
<dbReference type="Gene3D" id="2.60.40.10">
    <property type="entry name" value="Immunoglobulins"/>
    <property type="match status" value="1"/>
</dbReference>
<comment type="caution">
    <text evidence="3">The sequence shown here is derived from an EMBL/GenBank/DDBJ whole genome shotgun (WGS) entry which is preliminary data.</text>
</comment>
<dbReference type="RefSeq" id="WP_156609037.1">
    <property type="nucleotide sequence ID" value="NZ_WPCU01000005.1"/>
</dbReference>
<dbReference type="PROSITE" id="PS51318">
    <property type="entry name" value="TAT"/>
    <property type="match status" value="1"/>
</dbReference>
<accession>A0A6A9UV10</accession>
<keyword evidence="1" id="KW-0479">Metal-binding</keyword>
<dbReference type="SUPFAM" id="SSF51126">
    <property type="entry name" value="Pectin lyase-like"/>
    <property type="match status" value="1"/>
</dbReference>
<keyword evidence="4" id="KW-1185">Reference proteome</keyword>
<dbReference type="PANTHER" id="PTHR42970:SF1">
    <property type="entry name" value="PECTATE LYASE C-RELATED"/>
    <property type="match status" value="1"/>
</dbReference>
<proteinExistence type="predicted"/>
<dbReference type="InterPro" id="IPR013783">
    <property type="entry name" value="Ig-like_fold"/>
</dbReference>
<evidence type="ECO:0000313" key="4">
    <source>
        <dbReference type="Proteomes" id="UP000435304"/>
    </source>
</evidence>
<dbReference type="InterPro" id="IPR011050">
    <property type="entry name" value="Pectin_lyase_fold/virulence"/>
</dbReference>
<dbReference type="GO" id="GO:0005975">
    <property type="term" value="P:carbohydrate metabolic process"/>
    <property type="evidence" value="ECO:0007669"/>
    <property type="project" value="UniProtKB-ARBA"/>
</dbReference>
<dbReference type="Gene3D" id="2.60.120.200">
    <property type="match status" value="1"/>
</dbReference>
<name>A0A6A9UV10_9ACTN</name>
<dbReference type="InterPro" id="IPR012334">
    <property type="entry name" value="Pectin_lyas_fold"/>
</dbReference>
<evidence type="ECO:0008006" key="5">
    <source>
        <dbReference type="Google" id="ProtNLM"/>
    </source>
</evidence>
<reference evidence="3 4" key="1">
    <citation type="submission" date="2019-12" db="EMBL/GenBank/DDBJ databases">
        <title>Auraticoccus cholistani sp. nov., an actinomycete isolated from soil of Cholistan desert.</title>
        <authorList>
            <person name="Cheema M.T."/>
        </authorList>
    </citation>
    <scope>NUCLEOTIDE SEQUENCE [LARGE SCALE GENOMIC DNA]</scope>
    <source>
        <strain evidence="3 4">F435</strain>
    </source>
</reference>
<dbReference type="GO" id="GO:0046872">
    <property type="term" value="F:metal ion binding"/>
    <property type="evidence" value="ECO:0007669"/>
    <property type="project" value="UniProtKB-KW"/>
</dbReference>
<protein>
    <recommendedName>
        <fullName evidence="5">Pectate lyase</fullName>
    </recommendedName>
</protein>
<gene>
    <name evidence="3" type="ORF">GC722_05985</name>
</gene>
<dbReference type="EMBL" id="WPCU01000005">
    <property type="protein sequence ID" value="MVA75575.1"/>
    <property type="molecule type" value="Genomic_DNA"/>
</dbReference>
<dbReference type="PANTHER" id="PTHR42970">
    <property type="entry name" value="PECTATE LYASE C-RELATED"/>
    <property type="match status" value="1"/>
</dbReference>
<dbReference type="Gene3D" id="2.160.20.10">
    <property type="entry name" value="Single-stranded right-handed beta-helix, Pectin lyase-like"/>
    <property type="match status" value="1"/>
</dbReference>
<dbReference type="InterPro" id="IPR006311">
    <property type="entry name" value="TAT_signal"/>
</dbReference>